<evidence type="ECO:0000256" key="1">
    <source>
        <dbReference type="ARBA" id="ARBA00004173"/>
    </source>
</evidence>
<keyword evidence="3" id="KW-0472">Membrane</keyword>
<dbReference type="EMBL" id="GL891382">
    <property type="protein sequence ID" value="EGO51340.1"/>
    <property type="molecule type" value="Genomic_DNA"/>
</dbReference>
<proteinExistence type="predicted"/>
<dbReference type="PANTHER" id="PTHR33064">
    <property type="entry name" value="POL PROTEIN"/>
    <property type="match status" value="1"/>
</dbReference>
<feature type="non-terminal residue" evidence="4">
    <location>
        <position position="110"/>
    </location>
</feature>
<keyword evidence="3" id="KW-1133">Transmembrane helix</keyword>
<dbReference type="GeneID" id="20827439"/>
<dbReference type="InterPro" id="IPR043502">
    <property type="entry name" value="DNA/RNA_pol_sf"/>
</dbReference>
<accession>F8MYE3</accession>
<organism evidence="4 5">
    <name type="scientific">Neurospora tetrasperma (strain FGSC 2508 / ATCC MYA-4615 / P0657)</name>
    <dbReference type="NCBI Taxonomy" id="510951"/>
    <lineage>
        <taxon>Eukaryota</taxon>
        <taxon>Fungi</taxon>
        <taxon>Dikarya</taxon>
        <taxon>Ascomycota</taxon>
        <taxon>Pezizomycotina</taxon>
        <taxon>Sordariomycetes</taxon>
        <taxon>Sordariomycetidae</taxon>
        <taxon>Sordariales</taxon>
        <taxon>Sordariaceae</taxon>
        <taxon>Neurospora</taxon>
    </lineage>
</organism>
<dbReference type="SUPFAM" id="SSF56672">
    <property type="entry name" value="DNA/RNA polymerases"/>
    <property type="match status" value="1"/>
</dbReference>
<evidence type="ECO:0000313" key="4">
    <source>
        <dbReference type="EMBL" id="EGO51340.1"/>
    </source>
</evidence>
<dbReference type="PANTHER" id="PTHR33064:SF37">
    <property type="entry name" value="RIBONUCLEASE H"/>
    <property type="match status" value="1"/>
</dbReference>
<dbReference type="InterPro" id="IPR043128">
    <property type="entry name" value="Rev_trsase/Diguanyl_cyclase"/>
</dbReference>
<dbReference type="AlphaFoldDB" id="F8MYE3"/>
<feature type="transmembrane region" description="Helical" evidence="3">
    <location>
        <begin position="76"/>
        <end position="93"/>
    </location>
</feature>
<keyword evidence="3" id="KW-0812">Transmembrane</keyword>
<evidence type="ECO:0000256" key="3">
    <source>
        <dbReference type="SAM" id="Phobius"/>
    </source>
</evidence>
<dbReference type="OrthoDB" id="3158924at2759"/>
<dbReference type="KEGG" id="nte:NEUTE1DRAFT32966"/>
<dbReference type="Proteomes" id="UP000008065">
    <property type="component" value="Unassembled WGS sequence"/>
</dbReference>
<dbReference type="HOGENOM" id="CLU_000384_33_7_1"/>
<sequence length="110" mass="13838">YLNNILIYFKIFIEYKKYIKKVLNILYEYKFSINIEKSEFYVRETVFFKYLILENEIRIELNKIKVIRNWLIPKNAIKVYGFLGFINFYYILIRDYRKIVNLLYEFTRKE</sequence>
<dbReference type="Gene3D" id="3.30.70.270">
    <property type="match status" value="2"/>
</dbReference>
<comment type="subcellular location">
    <subcellularLocation>
        <location evidence="1">Mitochondrion</location>
    </subcellularLocation>
</comment>
<dbReference type="GO" id="GO:0005739">
    <property type="term" value="C:mitochondrion"/>
    <property type="evidence" value="ECO:0007669"/>
    <property type="project" value="UniProtKB-SubCell"/>
</dbReference>
<protein>
    <recommendedName>
        <fullName evidence="6">Reverse transcriptase domain-containing protein</fullName>
    </recommendedName>
</protein>
<dbReference type="RefSeq" id="XP_009854934.1">
    <property type="nucleotide sequence ID" value="XM_009856632.1"/>
</dbReference>
<name>F8MYE3_NEUT8</name>
<gene>
    <name evidence="4" type="ORF">NEUTE1DRAFT_32966</name>
</gene>
<evidence type="ECO:0008006" key="6">
    <source>
        <dbReference type="Google" id="ProtNLM"/>
    </source>
</evidence>
<dbReference type="VEuPathDB" id="FungiDB:NEUTE1DRAFT_32966"/>
<evidence type="ECO:0000313" key="5">
    <source>
        <dbReference type="Proteomes" id="UP000008065"/>
    </source>
</evidence>
<keyword evidence="5" id="KW-1185">Reference proteome</keyword>
<feature type="non-terminal residue" evidence="4">
    <location>
        <position position="1"/>
    </location>
</feature>
<evidence type="ECO:0000256" key="2">
    <source>
        <dbReference type="ARBA" id="ARBA00023128"/>
    </source>
</evidence>
<keyword evidence="2" id="KW-0496">Mitochondrion</keyword>
<dbReference type="InterPro" id="IPR051320">
    <property type="entry name" value="Viral_Replic_Matur_Polypro"/>
</dbReference>
<reference evidence="5" key="1">
    <citation type="journal article" date="2011" name="Genetics">
        <title>Massive changes in genome architecture accompany the transition to self-fertility in the filamentous fungus Neurospora tetrasperma.</title>
        <authorList>
            <person name="Ellison C.E."/>
            <person name="Stajich J.E."/>
            <person name="Jacobson D.J."/>
            <person name="Natvig D.O."/>
            <person name="Lapidus A."/>
            <person name="Foster B."/>
            <person name="Aerts A."/>
            <person name="Riley R."/>
            <person name="Lindquist E.A."/>
            <person name="Grigoriev I.V."/>
            <person name="Taylor J.W."/>
        </authorList>
    </citation>
    <scope>NUCLEOTIDE SEQUENCE [LARGE SCALE GENOMIC DNA]</scope>
    <source>
        <strain evidence="5">FGSC 2508 / P0657</strain>
    </source>
</reference>